<dbReference type="EMBL" id="AGZR01000005">
    <property type="protein sequence ID" value="EPD33205.1"/>
    <property type="molecule type" value="Genomic_DNA"/>
</dbReference>
<proteinExistence type="predicted"/>
<evidence type="ECO:0000259" key="1">
    <source>
        <dbReference type="Pfam" id="PF11716"/>
    </source>
</evidence>
<comment type="caution">
    <text evidence="2">The sequence shown here is derived from an EMBL/GenBank/DDBJ whole genome shotgun (WGS) entry which is preliminary data.</text>
</comment>
<dbReference type="Pfam" id="PF11716">
    <property type="entry name" value="MDMPI_N"/>
    <property type="match status" value="1"/>
</dbReference>
<dbReference type="AlphaFoldDB" id="S2W4N0"/>
<dbReference type="Gene3D" id="1.20.120.450">
    <property type="entry name" value="dinb family like domain"/>
    <property type="match status" value="1"/>
</dbReference>
<dbReference type="InterPro" id="IPR034660">
    <property type="entry name" value="DinB/YfiT-like"/>
</dbReference>
<reference evidence="2 3" key="1">
    <citation type="submission" date="2013-04" db="EMBL/GenBank/DDBJ databases">
        <title>The Genome Sequence of Propionimicrobium lymphophilum ACS-093-V-SCH5.</title>
        <authorList>
            <consortium name="The Broad Institute Genomics Platform"/>
            <person name="Earl A."/>
            <person name="Ward D."/>
            <person name="Feldgarden M."/>
            <person name="Gevers D."/>
            <person name="Saerens B."/>
            <person name="Vaneechoutte M."/>
            <person name="Walker B."/>
            <person name="Young S."/>
            <person name="Zeng Q."/>
            <person name="Gargeya S."/>
            <person name="Fitzgerald M."/>
            <person name="Haas B."/>
            <person name="Abouelleil A."/>
            <person name="Allen A.W."/>
            <person name="Alvarado L."/>
            <person name="Arachchi H.M."/>
            <person name="Berlin A.M."/>
            <person name="Chapman S.B."/>
            <person name="Gainer-Dewar J."/>
            <person name="Goldberg J."/>
            <person name="Griggs A."/>
            <person name="Gujja S."/>
            <person name="Hansen M."/>
            <person name="Howarth C."/>
            <person name="Imamovic A."/>
            <person name="Ireland A."/>
            <person name="Larimer J."/>
            <person name="McCowan C."/>
            <person name="Murphy C."/>
            <person name="Pearson M."/>
            <person name="Poon T.W."/>
            <person name="Priest M."/>
            <person name="Roberts A."/>
            <person name="Saif S."/>
            <person name="Shea T."/>
            <person name="Sisk P."/>
            <person name="Sykes S."/>
            <person name="Wortman J."/>
            <person name="Nusbaum C."/>
            <person name="Birren B."/>
        </authorList>
    </citation>
    <scope>NUCLEOTIDE SEQUENCE [LARGE SCALE GENOMIC DNA]</scope>
    <source>
        <strain evidence="2 3">ACS-093-V-SCH5</strain>
    </source>
</reference>
<keyword evidence="3" id="KW-1185">Reference proteome</keyword>
<organism evidence="2 3">
    <name type="scientific">Propionimicrobium lymphophilum ACS-093-V-SCH5</name>
    <dbReference type="NCBI Taxonomy" id="883161"/>
    <lineage>
        <taxon>Bacteria</taxon>
        <taxon>Bacillati</taxon>
        <taxon>Actinomycetota</taxon>
        <taxon>Actinomycetes</taxon>
        <taxon>Propionibacteriales</taxon>
        <taxon>Propionibacteriaceae</taxon>
        <taxon>Propionimicrobium</taxon>
    </lineage>
</organism>
<dbReference type="SUPFAM" id="SSF109854">
    <property type="entry name" value="DinB/YfiT-like putative metalloenzymes"/>
    <property type="match status" value="1"/>
</dbReference>
<dbReference type="Proteomes" id="UP000014417">
    <property type="component" value="Unassembled WGS sequence"/>
</dbReference>
<dbReference type="STRING" id="883161.HMPREF9306_00736"/>
<dbReference type="PATRIC" id="fig|883161.3.peg.736"/>
<dbReference type="HOGENOM" id="CLU_077935_0_0_11"/>
<dbReference type="InterPro" id="IPR024344">
    <property type="entry name" value="MDMPI_metal-binding"/>
</dbReference>
<evidence type="ECO:0000313" key="2">
    <source>
        <dbReference type="EMBL" id="EPD33205.1"/>
    </source>
</evidence>
<protein>
    <recommendedName>
        <fullName evidence="1">Mycothiol-dependent maleylpyruvate isomerase metal-binding domain-containing protein</fullName>
    </recommendedName>
</protein>
<gene>
    <name evidence="2" type="ORF">HMPREF9306_00736</name>
</gene>
<dbReference type="OrthoDB" id="5118203at2"/>
<dbReference type="NCBIfam" id="TIGR03083">
    <property type="entry name" value="maleylpyruvate isomerase family mycothiol-dependent enzyme"/>
    <property type="match status" value="1"/>
</dbReference>
<dbReference type="GO" id="GO:0046872">
    <property type="term" value="F:metal ion binding"/>
    <property type="evidence" value="ECO:0007669"/>
    <property type="project" value="InterPro"/>
</dbReference>
<sequence>METLGLRRLTSVTNFTELAKHKLEETSKLLGDTIAISDEDWQKPSLLPGWTRAHIAAHLAIHAENTMQLVRDARVAPPGYQLRMPRQSSEALERASERSALELQVALDTTAGQLNQCLQSICPSFTFQTADGLTVSSDILTVLRLNETVLHHIDLGCGQTIDDVSQPVATWLLELNTLLPSVRQNAPAARIVSDSGIEAQVGPDRISAPTVTGPDNLLLGWLTGRMSQERMLELGAPPHDNLP</sequence>
<dbReference type="InterPro" id="IPR017517">
    <property type="entry name" value="Maleyloyr_isom"/>
</dbReference>
<accession>S2W4N0</accession>
<evidence type="ECO:0000313" key="3">
    <source>
        <dbReference type="Proteomes" id="UP000014417"/>
    </source>
</evidence>
<feature type="domain" description="Mycothiol-dependent maleylpyruvate isomerase metal-binding" evidence="1">
    <location>
        <begin position="29"/>
        <end position="155"/>
    </location>
</feature>
<name>S2W4N0_9ACTN</name>